<organism evidence="3 4">
    <name type="scientific">Merismopedia glauca CCAP 1448/3</name>
    <dbReference type="NCBI Taxonomy" id="1296344"/>
    <lineage>
        <taxon>Bacteria</taxon>
        <taxon>Bacillati</taxon>
        <taxon>Cyanobacteriota</taxon>
        <taxon>Cyanophyceae</taxon>
        <taxon>Synechococcales</taxon>
        <taxon>Merismopediaceae</taxon>
        <taxon>Merismopedia</taxon>
    </lineage>
</organism>
<keyword evidence="1" id="KW-0732">Signal</keyword>
<dbReference type="InterPro" id="IPR018711">
    <property type="entry name" value="NAGPA"/>
</dbReference>
<dbReference type="RefSeq" id="WP_106290056.1">
    <property type="nucleotide sequence ID" value="NZ_CAWNTC010000135.1"/>
</dbReference>
<reference evidence="3 4" key="2">
    <citation type="submission" date="2018-03" db="EMBL/GenBank/DDBJ databases">
        <title>The ancient ancestry and fast evolution of plastids.</title>
        <authorList>
            <person name="Moore K.R."/>
            <person name="Magnabosco C."/>
            <person name="Momper L."/>
            <person name="Gold D.A."/>
            <person name="Bosak T."/>
            <person name="Fournier G.P."/>
        </authorList>
    </citation>
    <scope>NUCLEOTIDE SEQUENCE [LARGE SCALE GENOMIC DNA]</scope>
    <source>
        <strain evidence="3 4">CCAP 1448/3</strain>
    </source>
</reference>
<reference evidence="3 4" key="1">
    <citation type="submission" date="2018-02" db="EMBL/GenBank/DDBJ databases">
        <authorList>
            <person name="Cohen D.B."/>
            <person name="Kent A.D."/>
        </authorList>
    </citation>
    <scope>NUCLEOTIDE SEQUENCE [LARGE SCALE GENOMIC DNA]</scope>
    <source>
        <strain evidence="3 4">CCAP 1448/3</strain>
    </source>
</reference>
<dbReference type="EMBL" id="PVWJ01000105">
    <property type="protein sequence ID" value="PSB01480.1"/>
    <property type="molecule type" value="Genomic_DNA"/>
</dbReference>
<evidence type="ECO:0000256" key="1">
    <source>
        <dbReference type="SAM" id="SignalP"/>
    </source>
</evidence>
<accession>A0A2T1BZM8</accession>
<comment type="caution">
    <text evidence="3">The sequence shown here is derived from an EMBL/GenBank/DDBJ whole genome shotgun (WGS) entry which is preliminary data.</text>
</comment>
<feature type="chain" id="PRO_5015405426" description="Phosphodiester glycosidase domain-containing protein" evidence="1">
    <location>
        <begin position="22"/>
        <end position="264"/>
    </location>
</feature>
<feature type="signal peptide" evidence="1">
    <location>
        <begin position="1"/>
        <end position="21"/>
    </location>
</feature>
<keyword evidence="4" id="KW-1185">Reference proteome</keyword>
<gene>
    <name evidence="3" type="ORF">C7B64_18115</name>
</gene>
<dbReference type="OrthoDB" id="573631at2"/>
<protein>
    <recommendedName>
        <fullName evidence="2">Phosphodiester glycosidase domain-containing protein</fullName>
    </recommendedName>
</protein>
<proteinExistence type="predicted"/>
<evidence type="ECO:0000259" key="2">
    <source>
        <dbReference type="Pfam" id="PF09992"/>
    </source>
</evidence>
<sequence length="264" mass="28766">MSKTLPITVICLLWAANPVSANSITEGFELVFRQSGVELYQRISAINRSEYVTVVNLNQGRIANVIGTVSEVPDGKLERKSLLDFWYLAAKKNTKTSQVKALLNGTFFSQKLNLTPIAFGLKVAGNVMSYGYGLDEFPGLIKIFGFDSQKAFIAQYNNRNDFDIKTPDLIGALDSTANKSADKYLARNFVGIKDEDSNGTNETVIFYSSTAARQIDASQILDSFGAKEKVMLDGGSSTGLVVNGVTYIKANRTIPQAIAIYAGK</sequence>
<evidence type="ECO:0000313" key="4">
    <source>
        <dbReference type="Proteomes" id="UP000238762"/>
    </source>
</evidence>
<evidence type="ECO:0000313" key="3">
    <source>
        <dbReference type="EMBL" id="PSB01480.1"/>
    </source>
</evidence>
<dbReference type="Proteomes" id="UP000238762">
    <property type="component" value="Unassembled WGS sequence"/>
</dbReference>
<feature type="domain" description="Phosphodiester glycosidase" evidence="2">
    <location>
        <begin position="183"/>
        <end position="261"/>
    </location>
</feature>
<dbReference type="Pfam" id="PF09992">
    <property type="entry name" value="NAGPA"/>
    <property type="match status" value="1"/>
</dbReference>
<name>A0A2T1BZM8_9CYAN</name>
<dbReference type="AlphaFoldDB" id="A0A2T1BZM8"/>